<comment type="caution">
    <text evidence="4">The sequence shown here is derived from an EMBL/GenBank/DDBJ whole genome shotgun (WGS) entry which is preliminary data.</text>
</comment>
<evidence type="ECO:0000259" key="3">
    <source>
        <dbReference type="Pfam" id="PF19295"/>
    </source>
</evidence>
<dbReference type="NCBIfam" id="TIGR01981">
    <property type="entry name" value="sufD"/>
    <property type="match status" value="1"/>
</dbReference>
<dbReference type="SUPFAM" id="SSF101960">
    <property type="entry name" value="Stabilizer of iron transporter SufD"/>
    <property type="match status" value="1"/>
</dbReference>
<sequence length="438" mass="46556">MSALLESLASSFDALPLREAGGHGVARRAALDAALRDGLPGPRTETWKYTPLRAFERRAFDAGRASTPASIDPQLLAAIPSPRLVFVNGRFDAVHSDLAGLPDGVSLRPLAELLHEGDGRETSFLARRFERGDEVFARLNAALAEDGVVLRADAGVQSTHPIHLVFVGAPSEASDQSSRDLAWHLRHLVELRAGASLSLVEHQLASGAHGHLANSLMHVHLGPDSRLTHARMQDDAAAATVIARTDAVLARAASYRRLDLELGAALSRHELNVALHGEGARLHANGVLLATGKRHLDTRLGVDHVGRDSACELTWRGLGAGRSRAAFHGGILIREGADGTAAMLSNKNLLLSEGAEIDTQPVLEIHADEVQAAHGATVGQLDPIAMFYLRSRGVPAAQARALLTTAFCRETLAVLDDAALRDLVATRLDAALARSELA</sequence>
<dbReference type="Pfam" id="PF19295">
    <property type="entry name" value="SufBD_N"/>
    <property type="match status" value="1"/>
</dbReference>
<gene>
    <name evidence="4" type="primary">sufD</name>
    <name evidence="4" type="ORF">ACFQZQ_08850</name>
</gene>
<dbReference type="PANTHER" id="PTHR43575:SF1">
    <property type="entry name" value="PROTEIN ABCI7, CHLOROPLASTIC"/>
    <property type="match status" value="1"/>
</dbReference>
<reference evidence="5" key="1">
    <citation type="journal article" date="2019" name="Int. J. Syst. Evol. Microbiol.">
        <title>The Global Catalogue of Microorganisms (GCM) 10K type strain sequencing project: providing services to taxonomists for standard genome sequencing and annotation.</title>
        <authorList>
            <consortium name="The Broad Institute Genomics Platform"/>
            <consortium name="The Broad Institute Genome Sequencing Center for Infectious Disease"/>
            <person name="Wu L."/>
            <person name="Ma J."/>
        </authorList>
    </citation>
    <scope>NUCLEOTIDE SEQUENCE [LARGE SCALE GENOMIC DNA]</scope>
    <source>
        <strain evidence="5">CCUG 55491</strain>
    </source>
</reference>
<name>A0ABW2YMG5_9GAMM</name>
<keyword evidence="5" id="KW-1185">Reference proteome</keyword>
<evidence type="ECO:0000259" key="2">
    <source>
        <dbReference type="Pfam" id="PF01458"/>
    </source>
</evidence>
<feature type="domain" description="SUF system FeS cluster assembly SufBD N-terminal" evidence="3">
    <location>
        <begin position="26"/>
        <end position="163"/>
    </location>
</feature>
<feature type="domain" description="SUF system FeS cluster assembly SufBD core" evidence="2">
    <location>
        <begin position="179"/>
        <end position="407"/>
    </location>
</feature>
<dbReference type="InterPro" id="IPR037284">
    <property type="entry name" value="SUF_FeS_clus_asmbl_SufBD_sf"/>
</dbReference>
<dbReference type="InterPro" id="IPR055346">
    <property type="entry name" value="Fe-S_cluster_assembly_SufBD"/>
</dbReference>
<protein>
    <submittedName>
        <fullName evidence="4">Fe-S cluster assembly protein SufD</fullName>
    </submittedName>
</protein>
<dbReference type="EMBL" id="JBHTIH010000003">
    <property type="protein sequence ID" value="MFD0739387.1"/>
    <property type="molecule type" value="Genomic_DNA"/>
</dbReference>
<dbReference type="InterPro" id="IPR000825">
    <property type="entry name" value="SUF_FeS_clus_asmbl_SufBD_core"/>
</dbReference>
<proteinExistence type="inferred from homology"/>
<dbReference type="Proteomes" id="UP001597090">
    <property type="component" value="Unassembled WGS sequence"/>
</dbReference>
<dbReference type="InterPro" id="IPR045595">
    <property type="entry name" value="SufBD_N"/>
</dbReference>
<evidence type="ECO:0000313" key="5">
    <source>
        <dbReference type="Proteomes" id="UP001597090"/>
    </source>
</evidence>
<organism evidence="4 5">
    <name type="scientific">Lysobacter koreensis</name>
    <dbReference type="NCBI Taxonomy" id="266122"/>
    <lineage>
        <taxon>Bacteria</taxon>
        <taxon>Pseudomonadati</taxon>
        <taxon>Pseudomonadota</taxon>
        <taxon>Gammaproteobacteria</taxon>
        <taxon>Lysobacterales</taxon>
        <taxon>Lysobacteraceae</taxon>
        <taxon>Lysobacter</taxon>
    </lineage>
</organism>
<evidence type="ECO:0000313" key="4">
    <source>
        <dbReference type="EMBL" id="MFD0739387.1"/>
    </source>
</evidence>
<dbReference type="PANTHER" id="PTHR43575">
    <property type="entry name" value="PROTEIN ABCI7, CHLOROPLASTIC"/>
    <property type="match status" value="1"/>
</dbReference>
<dbReference type="InterPro" id="IPR011542">
    <property type="entry name" value="SUF_FeS_clus_asmbl_SufD"/>
</dbReference>
<dbReference type="RefSeq" id="WP_386812385.1">
    <property type="nucleotide sequence ID" value="NZ_JBHTIH010000003.1"/>
</dbReference>
<evidence type="ECO:0000256" key="1">
    <source>
        <dbReference type="ARBA" id="ARBA00043967"/>
    </source>
</evidence>
<accession>A0ABW2YMG5</accession>
<comment type="similarity">
    <text evidence="1">Belongs to the iron-sulfur cluster assembly SufBD family.</text>
</comment>
<dbReference type="Pfam" id="PF01458">
    <property type="entry name" value="SUFBD_core"/>
    <property type="match status" value="1"/>
</dbReference>